<gene>
    <name evidence="4" type="ORF">ARMOST_16163</name>
</gene>
<dbReference type="STRING" id="47428.A0A284RVF6"/>
<dbReference type="InterPro" id="IPR046700">
    <property type="entry name" value="DUF6570"/>
</dbReference>
<evidence type="ECO:0000313" key="5">
    <source>
        <dbReference type="Proteomes" id="UP000219338"/>
    </source>
</evidence>
<dbReference type="EMBL" id="FUEG01000018">
    <property type="protein sequence ID" value="SJL12732.1"/>
    <property type="molecule type" value="Genomic_DNA"/>
</dbReference>
<sequence>MAFTLCKLPCTVTRVLDIEDCPPNDGTEYFPRDFPVYYDPLYHPENHADLFRSPECVCEWLQSCFRMESLWSDVSVEFREGLFYVEDMSIDMRLRLSPMDIASPRFHPRLSGVMWKCGQRGCNPSWVYASEGDLSDSFDGITLRAMVTFTGKTRSVRTRKDAIGFIVKQFLSFSCSIRIMDDAELKKMCKDRDIENIPMVNQRRYMVFELFRCEFGDVLFPKIIRPRPCLHSYPRMYGNRLLQSIDPELDYTTFHGHVHGISNKMLTDYPTRMHASRHLGCRTDSRNRRLECLRVIMMARWRALTGLPSAVVADILNCYDAVVELKSTFSVLIVMEREFGSSICNIVLPPIRDRYHRVARQSVAAEWPQVVPLDSKLECARQYLQGTKWPKVFTCSVCARELNHGDVLPVNHYSEGDIPMMVLNLHFNLLIASDGERPDTVDIIDHPLLSKYMLEPKGYVDGVLHVCMECECELIKGRLPMFALRNGLYRGHLPERFRDLTWVEEMACAIYRCMCHVTRLYNTPNDDQPKVFKGNTCTHDLNYVSTAAELPRPPADVKGMLSIVFVGPKQSMKSCLRKFNYVQKAKVWDFLRWLVENNPMYSKIRLSQEHLALYENNEIPGLEARVMDFETADAEEMFQEETAGFAPHFASDNELTNIDSGILDEPLLEWMGVSDIESVNIQGRTFQASALKNLIRPPGKKPDLLAFCGEDAIGEYSNPRLMMGMFPTLYPYGKGGFEDSVRQVAIGFRNQANLYLDLSDHVFRRHNSFIFVAMNMIQRRDAHLHTHLAVKSSNFATTAADIEGVTPETLRSVSRHLEEQGRVSDLNAEEQKVFTLLSKVRTISSKITGSEASKITYRNEIKAYCAHFNIPQIYFTANPDPVNSPIFQVVTGDTTVDLDEHFPRMVDYVRRCLRLVMDPVAALDFFNFSCKSMMRYLFGWDFAKKRSSVEGGILGHLKAFYGTNELTDRGSYHVHYLIILLGGLNPSDVHRCLDDTEDFQNRFFAFYEDIIRHDLPEDIYFDPKGKPKTERPIPVPDEDDCSSEVIEDFKCRFQEEVKYCGELLQRHKHRPVCYKYDHATCRFQFPHDYAAHSLYDKETKSVTLACRDVFVNYFNDFILVFCRHNHDMQCILSGKSCKAAMFYITDYITKMSVKTYEMLSLMADAVMKASNNVSEGERLEARIILHKCLAQFASQQQVHAQHAAKVIRGQREVFCSHRTVPMMSGILMELVNKRWPYEREDHDEDDEPAYIGVRLDKDGHLIRRNQVEDYMQRSTDLKSVCFYDFVHRFSVIPKGAKPDVELLEDFTVTDHITKFPRYPFRPAYPLSKTHEIIEHTSITQSRFMTKTVPRVIAHKIPRVRNPCYETFMLAHFKAFDAEEPLVRPTSNIHVEFQSHTFSSRARTCMNNWEALYECEDERDAERMKKRRSLMKTSPLLTHILSDNLEDLVELPSDHKASNQESKAQFEILHLAQSNWFRPVHSASHVVDPLFDGLRVTKTLMTRWNAQIAAHENVVSSARLNAVDGARQVNVDDIALPRDTTTDIPELGSLHPPGSDVPRGI</sequence>
<accession>A0A284RVF6</accession>
<feature type="region of interest" description="Disordered" evidence="1">
    <location>
        <begin position="1539"/>
        <end position="1560"/>
    </location>
</feature>
<feature type="domain" description="DUF6570" evidence="3">
    <location>
        <begin position="476"/>
        <end position="611"/>
    </location>
</feature>
<dbReference type="Pfam" id="PF20209">
    <property type="entry name" value="DUF6570"/>
    <property type="match status" value="1"/>
</dbReference>
<organism evidence="4 5">
    <name type="scientific">Armillaria ostoyae</name>
    <name type="common">Armillaria root rot fungus</name>
    <dbReference type="NCBI Taxonomy" id="47428"/>
    <lineage>
        <taxon>Eukaryota</taxon>
        <taxon>Fungi</taxon>
        <taxon>Dikarya</taxon>
        <taxon>Basidiomycota</taxon>
        <taxon>Agaricomycotina</taxon>
        <taxon>Agaricomycetes</taxon>
        <taxon>Agaricomycetidae</taxon>
        <taxon>Agaricales</taxon>
        <taxon>Marasmiineae</taxon>
        <taxon>Physalacriaceae</taxon>
        <taxon>Armillaria</taxon>
    </lineage>
</organism>
<dbReference type="OrthoDB" id="3257061at2759"/>
<keyword evidence="5" id="KW-1185">Reference proteome</keyword>
<evidence type="ECO:0000259" key="2">
    <source>
        <dbReference type="Pfam" id="PF14214"/>
    </source>
</evidence>
<evidence type="ECO:0000313" key="4">
    <source>
        <dbReference type="EMBL" id="SJL12732.1"/>
    </source>
</evidence>
<evidence type="ECO:0000259" key="3">
    <source>
        <dbReference type="Pfam" id="PF20209"/>
    </source>
</evidence>
<dbReference type="InterPro" id="IPR025476">
    <property type="entry name" value="Helitron_helicase-like"/>
</dbReference>
<feature type="domain" description="Helitron helicase-like" evidence="2">
    <location>
        <begin position="763"/>
        <end position="978"/>
    </location>
</feature>
<dbReference type="Pfam" id="PF14214">
    <property type="entry name" value="Helitron_like_N"/>
    <property type="match status" value="1"/>
</dbReference>
<evidence type="ECO:0000256" key="1">
    <source>
        <dbReference type="SAM" id="MobiDB-lite"/>
    </source>
</evidence>
<reference evidence="5" key="1">
    <citation type="journal article" date="2017" name="Nat. Ecol. Evol.">
        <title>Genome expansion and lineage-specific genetic innovations in the forest pathogenic fungi Armillaria.</title>
        <authorList>
            <person name="Sipos G."/>
            <person name="Prasanna A.N."/>
            <person name="Walter M.C."/>
            <person name="O'Connor E."/>
            <person name="Balint B."/>
            <person name="Krizsan K."/>
            <person name="Kiss B."/>
            <person name="Hess J."/>
            <person name="Varga T."/>
            <person name="Slot J."/>
            <person name="Riley R."/>
            <person name="Boka B."/>
            <person name="Rigling D."/>
            <person name="Barry K."/>
            <person name="Lee J."/>
            <person name="Mihaltcheva S."/>
            <person name="LaButti K."/>
            <person name="Lipzen A."/>
            <person name="Waldron R."/>
            <person name="Moloney N.M."/>
            <person name="Sperisen C."/>
            <person name="Kredics L."/>
            <person name="Vagvoelgyi C."/>
            <person name="Patrignani A."/>
            <person name="Fitzpatrick D."/>
            <person name="Nagy I."/>
            <person name="Doyle S."/>
            <person name="Anderson J.B."/>
            <person name="Grigoriev I.V."/>
            <person name="Gueldener U."/>
            <person name="Muensterkoetter M."/>
            <person name="Nagy L.G."/>
        </authorList>
    </citation>
    <scope>NUCLEOTIDE SEQUENCE [LARGE SCALE GENOMIC DNA]</scope>
    <source>
        <strain evidence="5">C18/9</strain>
    </source>
</reference>
<name>A0A284RVF6_ARMOS</name>
<dbReference type="Proteomes" id="UP000219338">
    <property type="component" value="Unassembled WGS sequence"/>
</dbReference>
<proteinExistence type="predicted"/>
<protein>
    <submittedName>
        <fullName evidence="4">Uncharacterized protein</fullName>
    </submittedName>
</protein>